<gene>
    <name evidence="1" type="ORF">AMJ74_06345</name>
</gene>
<accession>A0A0S8JVC5</accession>
<dbReference type="EMBL" id="LJVE01000140">
    <property type="protein sequence ID" value="KPL12709.1"/>
    <property type="molecule type" value="Genomic_DNA"/>
</dbReference>
<reference evidence="1 2" key="1">
    <citation type="journal article" date="2015" name="Microbiome">
        <title>Genomic resolution of linkages in carbon, nitrogen, and sulfur cycling among widespread estuary sediment bacteria.</title>
        <authorList>
            <person name="Baker B.J."/>
            <person name="Lazar C.S."/>
            <person name="Teske A.P."/>
            <person name="Dick G.J."/>
        </authorList>
    </citation>
    <scope>NUCLEOTIDE SEQUENCE [LARGE SCALE GENOMIC DNA]</scope>
    <source>
        <strain evidence="1">SM1_77</strain>
    </source>
</reference>
<protein>
    <submittedName>
        <fullName evidence="1">Uncharacterized protein</fullName>
    </submittedName>
</protein>
<evidence type="ECO:0000313" key="2">
    <source>
        <dbReference type="Proteomes" id="UP000050975"/>
    </source>
</evidence>
<evidence type="ECO:0000313" key="1">
    <source>
        <dbReference type="EMBL" id="KPL12709.1"/>
    </source>
</evidence>
<sequence>MSASISASISPSPVPLDYLNIIGSSDYATPIYINDSSDSLLIEGALEVQGQFYIRRVSQSAEPTSGEDSDKIDVGEIMIWRDSDDGKIYLIYNDTDSDIKKIELT</sequence>
<organism evidence="1 2">
    <name type="scientific">candidate division WOR_3 bacterium SM1_77</name>
    <dbReference type="NCBI Taxonomy" id="1703778"/>
    <lineage>
        <taxon>Bacteria</taxon>
        <taxon>Bacteria division WOR-3</taxon>
    </lineage>
</organism>
<comment type="caution">
    <text evidence="1">The sequence shown here is derived from an EMBL/GenBank/DDBJ whole genome shotgun (WGS) entry which is preliminary data.</text>
</comment>
<dbReference type="AlphaFoldDB" id="A0A0S8JVC5"/>
<name>A0A0S8JVC5_UNCW3</name>
<dbReference type="Proteomes" id="UP000050975">
    <property type="component" value="Unassembled WGS sequence"/>
</dbReference>
<proteinExistence type="predicted"/>